<dbReference type="AlphaFoldDB" id="A0A7Y7PMP5"/>
<dbReference type="RefSeq" id="WP_176907512.1">
    <property type="nucleotide sequence ID" value="NZ_JABKAU010000007.1"/>
</dbReference>
<feature type="compositionally biased region" description="Polar residues" evidence="1">
    <location>
        <begin position="24"/>
        <end position="40"/>
    </location>
</feature>
<comment type="caution">
    <text evidence="3">The sequence shown here is derived from an EMBL/GenBank/DDBJ whole genome shotgun (WGS) entry which is preliminary data.</text>
</comment>
<accession>A0A7Y7PMP5</accession>
<evidence type="ECO:0000313" key="3">
    <source>
        <dbReference type="EMBL" id="NVO30623.1"/>
    </source>
</evidence>
<evidence type="ECO:0000256" key="2">
    <source>
        <dbReference type="SAM" id="SignalP"/>
    </source>
</evidence>
<name>A0A7Y7PMP5_9BACT</name>
<feature type="signal peptide" evidence="2">
    <location>
        <begin position="1"/>
        <end position="22"/>
    </location>
</feature>
<evidence type="ECO:0000313" key="4">
    <source>
        <dbReference type="Proteomes" id="UP000565521"/>
    </source>
</evidence>
<gene>
    <name evidence="3" type="ORF">HW554_05355</name>
</gene>
<protein>
    <submittedName>
        <fullName evidence="3">Uncharacterized protein</fullName>
    </submittedName>
</protein>
<sequence>MQRVSLLLSTATALTLLLGACSQTTEQPATDISTAETTETPVERAADLPAGTTIKGDDGSKIKKQADGDIKIKDVNGNKIKRDADDGTVKVK</sequence>
<feature type="chain" id="PRO_5031416270" evidence="2">
    <location>
        <begin position="23"/>
        <end position="92"/>
    </location>
</feature>
<keyword evidence="2" id="KW-0732">Signal</keyword>
<dbReference type="PROSITE" id="PS51257">
    <property type="entry name" value="PROKAR_LIPOPROTEIN"/>
    <property type="match status" value="1"/>
</dbReference>
<organism evidence="3 4">
    <name type="scientific">Hymenobacter lapidiphilus</name>
    <dbReference type="NCBI Taxonomy" id="2608003"/>
    <lineage>
        <taxon>Bacteria</taxon>
        <taxon>Pseudomonadati</taxon>
        <taxon>Bacteroidota</taxon>
        <taxon>Cytophagia</taxon>
        <taxon>Cytophagales</taxon>
        <taxon>Hymenobacteraceae</taxon>
        <taxon>Hymenobacter</taxon>
    </lineage>
</organism>
<feature type="region of interest" description="Disordered" evidence="1">
    <location>
        <begin position="24"/>
        <end position="61"/>
    </location>
</feature>
<dbReference type="EMBL" id="JABKAU010000007">
    <property type="protein sequence ID" value="NVO30623.1"/>
    <property type="molecule type" value="Genomic_DNA"/>
</dbReference>
<dbReference type="Proteomes" id="UP000565521">
    <property type="component" value="Unassembled WGS sequence"/>
</dbReference>
<reference evidence="3 4" key="1">
    <citation type="submission" date="2020-05" db="EMBL/GenBank/DDBJ databases">
        <title>Hymenobacter terrestris sp. nov. and Hymenobacter lapidiphilus sp. nov., isolated from regoliths in Antarctica.</title>
        <authorList>
            <person name="Sedlacek I."/>
            <person name="Pantucek R."/>
            <person name="Zeman M."/>
            <person name="Holochova P."/>
            <person name="Kralova S."/>
            <person name="Stankova E."/>
            <person name="Sedo O."/>
            <person name="Micenkova L."/>
            <person name="Svec P."/>
            <person name="Gupta V."/>
            <person name="Sood U."/>
            <person name="Korpole U.S."/>
            <person name="Lal R."/>
        </authorList>
    </citation>
    <scope>NUCLEOTIDE SEQUENCE [LARGE SCALE GENOMIC DNA]</scope>
    <source>
        <strain evidence="3 4">P5342</strain>
    </source>
</reference>
<evidence type="ECO:0000256" key="1">
    <source>
        <dbReference type="SAM" id="MobiDB-lite"/>
    </source>
</evidence>
<proteinExistence type="predicted"/>
<keyword evidence="4" id="KW-1185">Reference proteome</keyword>